<dbReference type="Gene3D" id="2.60.120.260">
    <property type="entry name" value="Galactose-binding domain-like"/>
    <property type="match status" value="1"/>
</dbReference>
<dbReference type="InterPro" id="IPR002509">
    <property type="entry name" value="NODB_dom"/>
</dbReference>
<dbReference type="Gene3D" id="3.20.20.370">
    <property type="entry name" value="Glycoside hydrolase/deacetylase"/>
    <property type="match status" value="1"/>
</dbReference>
<dbReference type="EMBL" id="FONN01000002">
    <property type="protein sequence ID" value="SFE43902.1"/>
    <property type="molecule type" value="Genomic_DNA"/>
</dbReference>
<keyword evidence="3" id="KW-1185">Reference proteome</keyword>
<dbReference type="Proteomes" id="UP000183410">
    <property type="component" value="Unassembled WGS sequence"/>
</dbReference>
<protein>
    <submittedName>
        <fullName evidence="2">Polysaccharide deacetylase</fullName>
    </submittedName>
</protein>
<name>A0A1I2AJ33_9BACL</name>
<evidence type="ECO:0000313" key="3">
    <source>
        <dbReference type="Proteomes" id="UP000183410"/>
    </source>
</evidence>
<dbReference type="RefSeq" id="WP_046230231.1">
    <property type="nucleotide sequence ID" value="NZ_FONN01000002.1"/>
</dbReference>
<dbReference type="GO" id="GO:0005975">
    <property type="term" value="P:carbohydrate metabolic process"/>
    <property type="evidence" value="ECO:0007669"/>
    <property type="project" value="InterPro"/>
</dbReference>
<organism evidence="2 3">
    <name type="scientific">Paenibacillus algorifonticola</name>
    <dbReference type="NCBI Taxonomy" id="684063"/>
    <lineage>
        <taxon>Bacteria</taxon>
        <taxon>Bacillati</taxon>
        <taxon>Bacillota</taxon>
        <taxon>Bacilli</taxon>
        <taxon>Bacillales</taxon>
        <taxon>Paenibacillaceae</taxon>
        <taxon>Paenibacillus</taxon>
    </lineage>
</organism>
<evidence type="ECO:0000313" key="2">
    <source>
        <dbReference type="EMBL" id="SFE43902.1"/>
    </source>
</evidence>
<dbReference type="AlphaFoldDB" id="A0A1I2AJ33"/>
<dbReference type="GO" id="GO:0016810">
    <property type="term" value="F:hydrolase activity, acting on carbon-nitrogen (but not peptide) bonds"/>
    <property type="evidence" value="ECO:0007669"/>
    <property type="project" value="InterPro"/>
</dbReference>
<proteinExistence type="predicted"/>
<dbReference type="SUPFAM" id="SSF88713">
    <property type="entry name" value="Glycoside hydrolase/deacetylase"/>
    <property type="match status" value="1"/>
</dbReference>
<dbReference type="InterPro" id="IPR011330">
    <property type="entry name" value="Glyco_hydro/deAcase_b/a-brl"/>
</dbReference>
<accession>A0A1I2AJ33</accession>
<feature type="domain" description="NodB homology" evidence="1">
    <location>
        <begin position="47"/>
        <end position="160"/>
    </location>
</feature>
<sequence>MSIDFIARAMAAAALGKELQEIYGQSDALIRSRLEESNRAHGGVIGTNGKGAVALTFDDSPNFIKSNMLPELTSRNFPFSLGLIADPNNPNNSNITNGMDPNNPGDLQRWSWRYGMELWSHSMTHTTPNTEADLQVEIVDSKALIEQLYGLKVAGFIQPGVTPSGLYNNLDKDKEITNFFSPAGRMLRETYAHYSAYIGSILRRIPTGSLFGASRMTVSPLPVGQTSAQHRANVIAQINLCAALKYGLALLIHPQWIDYNNTSFSNYMNLSDLQLIYDAIKTNRDNEQLEVLTLSGLEFADPYTTRRADLAAENGIGFAGISQGSPGFWSLTTVWSDKTFPAVGHWGTPSMLQDNSQSNSGTNALRGQLSNLFAFPGETFEFSCKVRSTGATAQSIRLILTAQNGAFISIQSGGSWGAIMAPTGDGMTVRLPFTMPKDTTWLRVEIGRGQGAAGSGNGLEWADIKIKRI</sequence>
<gene>
    <name evidence="2" type="ORF">SAMN04487969_102521</name>
</gene>
<evidence type="ECO:0000259" key="1">
    <source>
        <dbReference type="Pfam" id="PF01522"/>
    </source>
</evidence>
<reference evidence="3" key="1">
    <citation type="submission" date="2016-10" db="EMBL/GenBank/DDBJ databases">
        <authorList>
            <person name="Varghese N."/>
            <person name="Submissions S."/>
        </authorList>
    </citation>
    <scope>NUCLEOTIDE SEQUENCE [LARGE SCALE GENOMIC DNA]</scope>
    <source>
        <strain evidence="3">CGMCC 1.10223</strain>
    </source>
</reference>
<dbReference type="Pfam" id="PF01522">
    <property type="entry name" value="Polysacc_deac_1"/>
    <property type="match status" value="1"/>
</dbReference>